<proteinExistence type="predicted"/>
<evidence type="ECO:0000256" key="1">
    <source>
        <dbReference type="SAM" id="MobiDB-lite"/>
    </source>
</evidence>
<reference evidence="2" key="1">
    <citation type="submission" date="2021-06" db="EMBL/GenBank/DDBJ databases">
        <authorList>
            <person name="Criscuolo A."/>
        </authorList>
    </citation>
    <scope>NUCLEOTIDE SEQUENCE</scope>
    <source>
        <strain evidence="2">CIP111600</strain>
    </source>
</reference>
<dbReference type="Pfam" id="PF19767">
    <property type="entry name" value="DUF6254"/>
    <property type="match status" value="1"/>
</dbReference>
<feature type="compositionally biased region" description="Basic and acidic residues" evidence="1">
    <location>
        <begin position="1"/>
        <end position="12"/>
    </location>
</feature>
<organism evidence="2 3">
    <name type="scientific">Paenibacillus solanacearum</name>
    <dbReference type="NCBI Taxonomy" id="2048548"/>
    <lineage>
        <taxon>Bacteria</taxon>
        <taxon>Bacillati</taxon>
        <taxon>Bacillota</taxon>
        <taxon>Bacilli</taxon>
        <taxon>Bacillales</taxon>
        <taxon>Paenibacillaceae</taxon>
        <taxon>Paenibacillus</taxon>
    </lineage>
</organism>
<evidence type="ECO:0000313" key="3">
    <source>
        <dbReference type="Proteomes" id="UP000693672"/>
    </source>
</evidence>
<dbReference type="Proteomes" id="UP000693672">
    <property type="component" value="Unassembled WGS sequence"/>
</dbReference>
<name>A0A916NIX3_9BACL</name>
<dbReference type="RefSeq" id="WP_246627440.1">
    <property type="nucleotide sequence ID" value="NZ_CAJVAS010000010.1"/>
</dbReference>
<feature type="region of interest" description="Disordered" evidence="1">
    <location>
        <begin position="1"/>
        <end position="42"/>
    </location>
</feature>
<gene>
    <name evidence="2" type="ORF">PAESOLCIP111_02804</name>
</gene>
<accession>A0A916NIX3</accession>
<protein>
    <submittedName>
        <fullName evidence="2">Uncharacterized protein</fullName>
    </submittedName>
</protein>
<feature type="compositionally biased region" description="Basic residues" evidence="1">
    <location>
        <begin position="13"/>
        <end position="25"/>
    </location>
</feature>
<comment type="caution">
    <text evidence="2">The sequence shown here is derived from an EMBL/GenBank/DDBJ whole genome shotgun (WGS) entry which is preliminary data.</text>
</comment>
<sequence>MSHSKRREENAWKIRKQTQRPHGKVKSLDEYANEYDAQRTEL</sequence>
<dbReference type="EMBL" id="CAJVAS010000010">
    <property type="protein sequence ID" value="CAG7626188.1"/>
    <property type="molecule type" value="Genomic_DNA"/>
</dbReference>
<keyword evidence="3" id="KW-1185">Reference proteome</keyword>
<evidence type="ECO:0000313" key="2">
    <source>
        <dbReference type="EMBL" id="CAG7626188.1"/>
    </source>
</evidence>
<dbReference type="InterPro" id="IPR046221">
    <property type="entry name" value="DUF6254"/>
</dbReference>
<dbReference type="AlphaFoldDB" id="A0A916NIX3"/>